<comment type="caution">
    <text evidence="2">The sequence shown here is derived from an EMBL/GenBank/DDBJ whole genome shotgun (WGS) entry which is preliminary data.</text>
</comment>
<dbReference type="InterPro" id="IPR000182">
    <property type="entry name" value="GNAT_dom"/>
</dbReference>
<dbReference type="OrthoDB" id="9788755at2"/>
<proteinExistence type="predicted"/>
<dbReference type="Gene3D" id="3.40.630.30">
    <property type="match status" value="1"/>
</dbReference>
<dbReference type="RefSeq" id="WP_075399756.1">
    <property type="nucleotide sequence ID" value="NZ_MSDU01000065.1"/>
</dbReference>
<keyword evidence="2" id="KW-0808">Transferase</keyword>
<dbReference type="PANTHER" id="PTHR43072">
    <property type="entry name" value="N-ACETYLTRANSFERASE"/>
    <property type="match status" value="1"/>
</dbReference>
<dbReference type="AlphaFoldDB" id="A0A1Q8Q1H7"/>
<dbReference type="EMBL" id="MSDU01000065">
    <property type="protein sequence ID" value="OLN21193.1"/>
    <property type="molecule type" value="Genomic_DNA"/>
</dbReference>
<dbReference type="InterPro" id="IPR016181">
    <property type="entry name" value="Acyl_CoA_acyltransferase"/>
</dbReference>
<gene>
    <name evidence="2" type="ORF">BTO30_16315</name>
</gene>
<accession>A0A1Q8Q1H7</accession>
<feature type="domain" description="N-acetyltransferase" evidence="1">
    <location>
        <begin position="2"/>
        <end position="149"/>
    </location>
</feature>
<protein>
    <submittedName>
        <fullName evidence="2">GNAT family N-acetyltransferase</fullName>
    </submittedName>
</protein>
<keyword evidence="3" id="KW-1185">Reference proteome</keyword>
<evidence type="ECO:0000313" key="2">
    <source>
        <dbReference type="EMBL" id="OLN21193.1"/>
    </source>
</evidence>
<dbReference type="Proteomes" id="UP000185568">
    <property type="component" value="Unassembled WGS sequence"/>
</dbReference>
<dbReference type="PROSITE" id="PS51186">
    <property type="entry name" value="GNAT"/>
    <property type="match status" value="1"/>
</dbReference>
<name>A0A1Q8Q1H7_9BACI</name>
<dbReference type="STRING" id="1714264.BTO30_16315"/>
<organism evidence="2 3">
    <name type="scientific">Domibacillus antri</name>
    <dbReference type="NCBI Taxonomy" id="1714264"/>
    <lineage>
        <taxon>Bacteria</taxon>
        <taxon>Bacillati</taxon>
        <taxon>Bacillota</taxon>
        <taxon>Bacilli</taxon>
        <taxon>Bacillales</taxon>
        <taxon>Bacillaceae</taxon>
        <taxon>Domibacillus</taxon>
    </lineage>
</organism>
<evidence type="ECO:0000313" key="3">
    <source>
        <dbReference type="Proteomes" id="UP000185568"/>
    </source>
</evidence>
<dbReference type="CDD" id="cd04301">
    <property type="entry name" value="NAT_SF"/>
    <property type="match status" value="1"/>
</dbReference>
<sequence>MNPIEQATIKDAEEILSLQKLAYVSEAEIYNDYTIHPLTQTLEESKQSFESSLVLKYVEDGNIIGSVRAFEKEGICYIGKLMVHPDHQNKGIGRRLMQEIESRFPGAVYELFTGSKSVKNISLYEKLGYKGFKQEKLPVEDTVFLYMRK</sequence>
<dbReference type="Pfam" id="PF00583">
    <property type="entry name" value="Acetyltransf_1"/>
    <property type="match status" value="1"/>
</dbReference>
<dbReference type="GO" id="GO:0016747">
    <property type="term" value="F:acyltransferase activity, transferring groups other than amino-acyl groups"/>
    <property type="evidence" value="ECO:0007669"/>
    <property type="project" value="InterPro"/>
</dbReference>
<dbReference type="SUPFAM" id="SSF55729">
    <property type="entry name" value="Acyl-CoA N-acyltransferases (Nat)"/>
    <property type="match status" value="1"/>
</dbReference>
<reference evidence="2 3" key="1">
    <citation type="submission" date="2016-12" db="EMBL/GenBank/DDBJ databases">
        <title>Domibacillus antri genome sequencing.</title>
        <authorList>
            <person name="Verma A."/>
            <person name="Krishnamurthi S."/>
        </authorList>
    </citation>
    <scope>NUCLEOTIDE SEQUENCE [LARGE SCALE GENOMIC DNA]</scope>
    <source>
        <strain evidence="2 3">XD80</strain>
    </source>
</reference>
<evidence type="ECO:0000259" key="1">
    <source>
        <dbReference type="PROSITE" id="PS51186"/>
    </source>
</evidence>